<dbReference type="InterPro" id="IPR047640">
    <property type="entry name" value="RpiR-like"/>
</dbReference>
<feature type="domain" description="HTH rpiR-type" evidence="4">
    <location>
        <begin position="21"/>
        <end position="97"/>
    </location>
</feature>
<dbReference type="Proteomes" id="UP000283700">
    <property type="component" value="Unassembled WGS sequence"/>
</dbReference>
<dbReference type="SUPFAM" id="SSF46689">
    <property type="entry name" value="Homeodomain-like"/>
    <property type="match status" value="1"/>
</dbReference>
<protein>
    <submittedName>
        <fullName evidence="6">MurR/RpiR family transcriptional regulator</fullName>
    </submittedName>
</protein>
<dbReference type="Pfam" id="PF01380">
    <property type="entry name" value="SIS"/>
    <property type="match status" value="1"/>
</dbReference>
<dbReference type="InterPro" id="IPR036388">
    <property type="entry name" value="WH-like_DNA-bd_sf"/>
</dbReference>
<dbReference type="EMBL" id="QSOE01000072">
    <property type="protein sequence ID" value="RGI85092.1"/>
    <property type="molecule type" value="Genomic_DNA"/>
</dbReference>
<sequence>MEYYEIYLILQNRWKNRVEHLNLLQRIEKKSSEFSKGQRRLAQYITENYDIAAYLTASKLGKEAGVSESTVVRFAYQLDYEGYPELQKAIQVIVKTNSNSIQRMSLSSKRYQEKGVLKSILYTDSERLRDTIQSGVDEEEFNRSVMLINDARRLYILGARSAAYLAGLMGYYFKMMFDNVIIVDANSTSETLEQIYDISDKDVMMGITFPRYSKRTICALQYAKNHGAKTIALTDNMQSPIVEYADCKLIAKSDVMTIVDSLVCPLSVVNAMVTAIALLRKDDVEKRLMALEELWNEYDVYNRSLL</sequence>
<proteinExistence type="predicted"/>
<dbReference type="Gene3D" id="1.10.10.10">
    <property type="entry name" value="Winged helix-like DNA-binding domain superfamily/Winged helix DNA-binding domain"/>
    <property type="match status" value="1"/>
</dbReference>
<dbReference type="GO" id="GO:0003677">
    <property type="term" value="F:DNA binding"/>
    <property type="evidence" value="ECO:0007669"/>
    <property type="project" value="UniProtKB-KW"/>
</dbReference>
<dbReference type="InterPro" id="IPR000281">
    <property type="entry name" value="HTH_RpiR"/>
</dbReference>
<dbReference type="InterPro" id="IPR035472">
    <property type="entry name" value="RpiR-like_SIS"/>
</dbReference>
<gene>
    <name evidence="7" type="ORF">DWZ29_13155</name>
    <name evidence="6" type="ORF">DXD91_10470</name>
</gene>
<name>A0A374NI10_9FIRM</name>
<dbReference type="PANTHER" id="PTHR30514">
    <property type="entry name" value="GLUCOKINASE"/>
    <property type="match status" value="1"/>
</dbReference>
<dbReference type="Gene3D" id="3.40.50.10490">
    <property type="entry name" value="Glucose-6-phosphate isomerase like protein, domain 1"/>
    <property type="match status" value="1"/>
</dbReference>
<keyword evidence="1" id="KW-0805">Transcription regulation</keyword>
<evidence type="ECO:0000313" key="9">
    <source>
        <dbReference type="Proteomes" id="UP000283700"/>
    </source>
</evidence>
<evidence type="ECO:0000256" key="3">
    <source>
        <dbReference type="ARBA" id="ARBA00023163"/>
    </source>
</evidence>
<dbReference type="SUPFAM" id="SSF53697">
    <property type="entry name" value="SIS domain"/>
    <property type="match status" value="1"/>
</dbReference>
<dbReference type="InterPro" id="IPR009057">
    <property type="entry name" value="Homeodomain-like_sf"/>
</dbReference>
<evidence type="ECO:0000259" key="4">
    <source>
        <dbReference type="PROSITE" id="PS51071"/>
    </source>
</evidence>
<dbReference type="GO" id="GO:1901135">
    <property type="term" value="P:carbohydrate derivative metabolic process"/>
    <property type="evidence" value="ECO:0007669"/>
    <property type="project" value="InterPro"/>
</dbReference>
<evidence type="ECO:0000256" key="2">
    <source>
        <dbReference type="ARBA" id="ARBA00023125"/>
    </source>
</evidence>
<evidence type="ECO:0000256" key="1">
    <source>
        <dbReference type="ARBA" id="ARBA00023015"/>
    </source>
</evidence>
<dbReference type="CDD" id="cd05013">
    <property type="entry name" value="SIS_RpiR"/>
    <property type="match status" value="1"/>
</dbReference>
<organism evidence="6 8">
    <name type="scientific">Anaerobutyricum hallii</name>
    <dbReference type="NCBI Taxonomy" id="39488"/>
    <lineage>
        <taxon>Bacteria</taxon>
        <taxon>Bacillati</taxon>
        <taxon>Bacillota</taxon>
        <taxon>Clostridia</taxon>
        <taxon>Lachnospirales</taxon>
        <taxon>Lachnospiraceae</taxon>
        <taxon>Anaerobutyricum</taxon>
    </lineage>
</organism>
<evidence type="ECO:0000313" key="6">
    <source>
        <dbReference type="EMBL" id="RGI85092.1"/>
    </source>
</evidence>
<evidence type="ECO:0000259" key="5">
    <source>
        <dbReference type="PROSITE" id="PS51464"/>
    </source>
</evidence>
<evidence type="ECO:0000313" key="7">
    <source>
        <dbReference type="EMBL" id="RHN10448.1"/>
    </source>
</evidence>
<dbReference type="Proteomes" id="UP000262524">
    <property type="component" value="Unassembled WGS sequence"/>
</dbReference>
<dbReference type="InterPro" id="IPR046348">
    <property type="entry name" value="SIS_dom_sf"/>
</dbReference>
<accession>A0A374NI10</accession>
<dbReference type="PROSITE" id="PS51071">
    <property type="entry name" value="HTH_RPIR"/>
    <property type="match status" value="1"/>
</dbReference>
<comment type="caution">
    <text evidence="6">The sequence shown here is derived from an EMBL/GenBank/DDBJ whole genome shotgun (WGS) entry which is preliminary data.</text>
</comment>
<dbReference type="InterPro" id="IPR001347">
    <property type="entry name" value="SIS_dom"/>
</dbReference>
<dbReference type="GO" id="GO:0003700">
    <property type="term" value="F:DNA-binding transcription factor activity"/>
    <property type="evidence" value="ECO:0007669"/>
    <property type="project" value="InterPro"/>
</dbReference>
<dbReference type="EMBL" id="QRQO01000046">
    <property type="protein sequence ID" value="RHN10448.1"/>
    <property type="molecule type" value="Genomic_DNA"/>
</dbReference>
<keyword evidence="3" id="KW-0804">Transcription</keyword>
<reference evidence="8 9" key="1">
    <citation type="submission" date="2018-08" db="EMBL/GenBank/DDBJ databases">
        <title>A genome reference for cultivated species of the human gut microbiota.</title>
        <authorList>
            <person name="Zou Y."/>
            <person name="Xue W."/>
            <person name="Luo G."/>
        </authorList>
    </citation>
    <scope>NUCLEOTIDE SEQUENCE [LARGE SCALE GENOMIC DNA]</scope>
    <source>
        <strain evidence="7 9">AF31-17AC</strain>
        <strain evidence="6 8">TM10-1AC</strain>
    </source>
</reference>
<dbReference type="GO" id="GO:0097367">
    <property type="term" value="F:carbohydrate derivative binding"/>
    <property type="evidence" value="ECO:0007669"/>
    <property type="project" value="InterPro"/>
</dbReference>
<dbReference type="PANTHER" id="PTHR30514:SF18">
    <property type="entry name" value="RPIR-FAMILY TRANSCRIPTIONAL REGULATOR"/>
    <property type="match status" value="1"/>
</dbReference>
<feature type="domain" description="SIS" evidence="5">
    <location>
        <begin position="144"/>
        <end position="294"/>
    </location>
</feature>
<dbReference type="PROSITE" id="PS51464">
    <property type="entry name" value="SIS"/>
    <property type="match status" value="1"/>
</dbReference>
<evidence type="ECO:0000313" key="8">
    <source>
        <dbReference type="Proteomes" id="UP000262524"/>
    </source>
</evidence>
<dbReference type="AlphaFoldDB" id="A0A374NI10"/>
<dbReference type="Pfam" id="PF01418">
    <property type="entry name" value="HTH_6"/>
    <property type="match status" value="1"/>
</dbReference>
<keyword evidence="2" id="KW-0238">DNA-binding</keyword>